<gene>
    <name evidence="2" type="ORF">ROA7745_01914</name>
</gene>
<proteinExistence type="predicted"/>
<dbReference type="Proteomes" id="UP000193224">
    <property type="component" value="Unassembled WGS sequence"/>
</dbReference>
<accession>A0A1X7BR59</accession>
<sequence length="53" mass="5912">MESIRLAMSKARKSAQGQSEDRQADDVSKFKTARLGAFVLQKDMLVTDPDENP</sequence>
<dbReference type="RefSeq" id="WP_176237667.1">
    <property type="nucleotide sequence ID" value="NZ_FWXB01000005.1"/>
</dbReference>
<name>A0A1X7BR59_9RHOB</name>
<organism evidence="2 3">
    <name type="scientific">Roseovarius aestuarii</name>
    <dbReference type="NCBI Taxonomy" id="475083"/>
    <lineage>
        <taxon>Bacteria</taxon>
        <taxon>Pseudomonadati</taxon>
        <taxon>Pseudomonadota</taxon>
        <taxon>Alphaproteobacteria</taxon>
        <taxon>Rhodobacterales</taxon>
        <taxon>Roseobacteraceae</taxon>
        <taxon>Roseovarius</taxon>
    </lineage>
</organism>
<feature type="region of interest" description="Disordered" evidence="1">
    <location>
        <begin position="1"/>
        <end position="27"/>
    </location>
</feature>
<protein>
    <submittedName>
        <fullName evidence="2">Uncharacterized protein</fullName>
    </submittedName>
</protein>
<evidence type="ECO:0000313" key="3">
    <source>
        <dbReference type="Proteomes" id="UP000193224"/>
    </source>
</evidence>
<evidence type="ECO:0000313" key="2">
    <source>
        <dbReference type="EMBL" id="SMC12091.1"/>
    </source>
</evidence>
<reference evidence="2 3" key="1">
    <citation type="submission" date="2017-03" db="EMBL/GenBank/DDBJ databases">
        <authorList>
            <person name="Afonso C.L."/>
            <person name="Miller P.J."/>
            <person name="Scott M.A."/>
            <person name="Spackman E."/>
            <person name="Goraichik I."/>
            <person name="Dimitrov K.M."/>
            <person name="Suarez D.L."/>
            <person name="Swayne D.E."/>
        </authorList>
    </citation>
    <scope>NUCLEOTIDE SEQUENCE [LARGE SCALE GENOMIC DNA]</scope>
    <source>
        <strain evidence="2 3">CECT 7745</strain>
    </source>
</reference>
<keyword evidence="3" id="KW-1185">Reference proteome</keyword>
<evidence type="ECO:0000256" key="1">
    <source>
        <dbReference type="SAM" id="MobiDB-lite"/>
    </source>
</evidence>
<dbReference type="EMBL" id="FWXB01000005">
    <property type="protein sequence ID" value="SMC12091.1"/>
    <property type="molecule type" value="Genomic_DNA"/>
</dbReference>
<dbReference type="AlphaFoldDB" id="A0A1X7BR59"/>